<feature type="compositionally biased region" description="Basic and acidic residues" evidence="1">
    <location>
        <begin position="201"/>
        <end position="213"/>
    </location>
</feature>
<comment type="caution">
    <text evidence="2">The sequence shown here is derived from an EMBL/GenBank/DDBJ whole genome shotgun (WGS) entry which is preliminary data.</text>
</comment>
<protein>
    <recommendedName>
        <fullName evidence="4">Retrotransposon gag domain-containing protein</fullName>
    </recommendedName>
</protein>
<dbReference type="PANTHER" id="PTHR33223:SF10">
    <property type="entry name" value="AMINOTRANSFERASE-LIKE PLANT MOBILE DOMAIN-CONTAINING PROTEIN"/>
    <property type="match status" value="1"/>
</dbReference>
<dbReference type="PANTHER" id="PTHR33223">
    <property type="entry name" value="CCHC-TYPE DOMAIN-CONTAINING PROTEIN"/>
    <property type="match status" value="1"/>
</dbReference>
<evidence type="ECO:0000313" key="2">
    <source>
        <dbReference type="EMBL" id="KAF5933921.1"/>
    </source>
</evidence>
<reference evidence="2 3" key="2">
    <citation type="submission" date="2020-07" db="EMBL/GenBank/DDBJ databases">
        <title>Genome assembly of wild tea tree DASZ reveals pedigree and selection history of tea varieties.</title>
        <authorList>
            <person name="Zhang W."/>
        </authorList>
    </citation>
    <scope>NUCLEOTIDE SEQUENCE [LARGE SCALE GENOMIC DNA]</scope>
    <source>
        <strain evidence="3">cv. G240</strain>
        <tissue evidence="2">Leaf</tissue>
    </source>
</reference>
<organism evidence="2 3">
    <name type="scientific">Camellia sinensis</name>
    <name type="common">Tea plant</name>
    <name type="synonym">Thea sinensis</name>
    <dbReference type="NCBI Taxonomy" id="4442"/>
    <lineage>
        <taxon>Eukaryota</taxon>
        <taxon>Viridiplantae</taxon>
        <taxon>Streptophyta</taxon>
        <taxon>Embryophyta</taxon>
        <taxon>Tracheophyta</taxon>
        <taxon>Spermatophyta</taxon>
        <taxon>Magnoliopsida</taxon>
        <taxon>eudicotyledons</taxon>
        <taxon>Gunneridae</taxon>
        <taxon>Pentapetalae</taxon>
        <taxon>asterids</taxon>
        <taxon>Ericales</taxon>
        <taxon>Theaceae</taxon>
        <taxon>Camellia</taxon>
    </lineage>
</organism>
<dbReference type="Proteomes" id="UP000593564">
    <property type="component" value="Unassembled WGS sequence"/>
</dbReference>
<evidence type="ECO:0008006" key="4">
    <source>
        <dbReference type="Google" id="ProtNLM"/>
    </source>
</evidence>
<accession>A0A7J7G151</accession>
<evidence type="ECO:0000313" key="3">
    <source>
        <dbReference type="Proteomes" id="UP000593564"/>
    </source>
</evidence>
<name>A0A7J7G151_CAMSI</name>
<feature type="compositionally biased region" description="Basic and acidic residues" evidence="1">
    <location>
        <begin position="153"/>
        <end position="175"/>
    </location>
</feature>
<sequence length="449" mass="50769">MAKNLPLKCDKTYHMCLDSISSSRARRTRQQWSAGHFSCLIGGRQTTFDGRPAITGGWQPSSLASRPLMQNLVVCSSSRVELFWKWAAVYVFYCAAEALRKQNSGFSVGNQAQAKFYPLNSGIKAYGCPLYSGIRAKIVLAIKGRHPHGSKIANDKPKEKVEDDTPTKSGKHIDLGIEEDNYNEKTRDKNHGEEDVGQEGDVPKKSDRSKYYNEDDLQPPFPLQDMPIPAAKNDAQAGGQKTTPTAPQHDRTKEHSHRPSREVRRGESRKGDSQRTHRTKETYSKEHRHVQGKELCFDATNGGRCKRTRNDTGSSAPKRLKSGDSRAPGQTKEDLRDYLQRKRQDAEVTSPVKPRTPFSIELDKVEAPKRFSMPRFQIYDGKSDPNFHVGLYLNSMALYTENESLLCKVFPLSFEEITSDWFHKLPKGTVKTWEGLAKMFVARFVTNKL</sequence>
<dbReference type="EMBL" id="JACBKZ010000014">
    <property type="protein sequence ID" value="KAF5933921.1"/>
    <property type="molecule type" value="Genomic_DNA"/>
</dbReference>
<gene>
    <name evidence="2" type="ORF">HYC85_030092</name>
</gene>
<proteinExistence type="predicted"/>
<evidence type="ECO:0000256" key="1">
    <source>
        <dbReference type="SAM" id="MobiDB-lite"/>
    </source>
</evidence>
<reference evidence="3" key="1">
    <citation type="journal article" date="2020" name="Nat. Commun.">
        <title>Genome assembly of wild tea tree DASZ reveals pedigree and selection history of tea varieties.</title>
        <authorList>
            <person name="Zhang W."/>
            <person name="Zhang Y."/>
            <person name="Qiu H."/>
            <person name="Guo Y."/>
            <person name="Wan H."/>
            <person name="Zhang X."/>
            <person name="Scossa F."/>
            <person name="Alseekh S."/>
            <person name="Zhang Q."/>
            <person name="Wang P."/>
            <person name="Xu L."/>
            <person name="Schmidt M.H."/>
            <person name="Jia X."/>
            <person name="Li D."/>
            <person name="Zhu A."/>
            <person name="Guo F."/>
            <person name="Chen W."/>
            <person name="Ni D."/>
            <person name="Usadel B."/>
            <person name="Fernie A.R."/>
            <person name="Wen W."/>
        </authorList>
    </citation>
    <scope>NUCLEOTIDE SEQUENCE [LARGE SCALE GENOMIC DNA]</scope>
    <source>
        <strain evidence="3">cv. G240</strain>
    </source>
</reference>
<feature type="compositionally biased region" description="Basic and acidic residues" evidence="1">
    <location>
        <begin position="248"/>
        <end position="296"/>
    </location>
</feature>
<feature type="compositionally biased region" description="Basic and acidic residues" evidence="1">
    <location>
        <begin position="182"/>
        <end position="194"/>
    </location>
</feature>
<keyword evidence="3" id="KW-1185">Reference proteome</keyword>
<feature type="region of interest" description="Disordered" evidence="1">
    <location>
        <begin position="147"/>
        <end position="333"/>
    </location>
</feature>
<dbReference type="AlphaFoldDB" id="A0A7J7G151"/>